<dbReference type="EMBL" id="UOFV01000317">
    <property type="protein sequence ID" value="VAX02459.1"/>
    <property type="molecule type" value="Genomic_DNA"/>
</dbReference>
<evidence type="ECO:0000313" key="2">
    <source>
        <dbReference type="EMBL" id="VAX02459.1"/>
    </source>
</evidence>
<feature type="domain" description="PilZ" evidence="1">
    <location>
        <begin position="3"/>
        <end position="83"/>
    </location>
</feature>
<evidence type="ECO:0000259" key="1">
    <source>
        <dbReference type="Pfam" id="PF07238"/>
    </source>
</evidence>
<sequence length="92" mass="10460">MEHRCYPRNNDSFNVTLSNPRHGSVNAQVRDVSREGIAAWLDDMPFPPGTLVEVGLPEKQQKRFQSEDLKGYVVHARKGEIGLWLLGPNKLF</sequence>
<dbReference type="InterPro" id="IPR009875">
    <property type="entry name" value="PilZ_domain"/>
</dbReference>
<accession>A0A3B1A9P7</accession>
<protein>
    <recommendedName>
        <fullName evidence="1">PilZ domain-containing protein</fullName>
    </recommendedName>
</protein>
<reference evidence="2" key="1">
    <citation type="submission" date="2018-06" db="EMBL/GenBank/DDBJ databases">
        <authorList>
            <person name="Zhirakovskaya E."/>
        </authorList>
    </citation>
    <scope>NUCLEOTIDE SEQUENCE</scope>
</reference>
<dbReference type="Pfam" id="PF07238">
    <property type="entry name" value="PilZ"/>
    <property type="match status" value="1"/>
</dbReference>
<dbReference type="GO" id="GO:0035438">
    <property type="term" value="F:cyclic-di-GMP binding"/>
    <property type="evidence" value="ECO:0007669"/>
    <property type="project" value="InterPro"/>
</dbReference>
<dbReference type="SUPFAM" id="SSF141371">
    <property type="entry name" value="PilZ domain-like"/>
    <property type="match status" value="1"/>
</dbReference>
<name>A0A3B1A9P7_9ZZZZ</name>
<proteinExistence type="predicted"/>
<dbReference type="AlphaFoldDB" id="A0A3B1A9P7"/>
<organism evidence="2">
    <name type="scientific">hydrothermal vent metagenome</name>
    <dbReference type="NCBI Taxonomy" id="652676"/>
    <lineage>
        <taxon>unclassified sequences</taxon>
        <taxon>metagenomes</taxon>
        <taxon>ecological metagenomes</taxon>
    </lineage>
</organism>
<gene>
    <name evidence="2" type="ORF">MNBD_GAMMA19-849</name>
</gene>